<dbReference type="KEGG" id="vgu:HYG85_07180"/>
<dbReference type="InterPro" id="IPR031329">
    <property type="entry name" value="NEUT/ALK_ceramidase_N"/>
</dbReference>
<gene>
    <name evidence="2" type="ORF">HYG85_07180</name>
</gene>
<dbReference type="AlphaFoldDB" id="A0A8J8SBS3"/>
<evidence type="ECO:0000259" key="1">
    <source>
        <dbReference type="Pfam" id="PF04734"/>
    </source>
</evidence>
<feature type="domain" description="Neutral/alkaline non-lysosomal ceramidase N-terminal" evidence="1">
    <location>
        <begin position="2"/>
        <end position="220"/>
    </location>
</feature>
<keyword evidence="3" id="KW-1185">Reference proteome</keyword>
<protein>
    <submittedName>
        <fullName evidence="2">Neutral/alkaline non-lysosomal ceramidase N-terminal domain-containing protein</fullName>
    </submittedName>
</protein>
<sequence>MQLGVSKISITPSKKIRLAGYANRLEPFIDVIHDIYTVVYYFRTSDEDKVIIYGDLLWWGSDFIDTMNKRISQRFNLSYENIVFTASHNHSGPGTSENFTELLEEVDSEYLMELQEKVLTAINESQKNMQEVNLKKAEYCLDINVYRRVDIDNEIKMMPNLEVKVDKTVTLLKFVNQEDNPVGFIVHYPCHANVANINYINGDYPGVLMKLLDNHYNTTSMFLQGCTGDIRPKIIVGNEFFSGDIERVEQLANQFYDSIITQEERLKYENLELDELTIKKHMLNLNINPYLNDRELEKELTSEDELKRQWSKAIIKKKNRNYETLVITEICFGKELTILGYNGEMSGEYSRFAKKITDKDVLSIGYTNGMIGYIPTSIQLKEGGYEPEGSTWYFALSGQLECKNEEEIKVEIRKILED</sequence>
<accession>A0A8J8SBS3</accession>
<reference evidence="2 3" key="1">
    <citation type="submission" date="2020-07" db="EMBL/GenBank/DDBJ databases">
        <title>Vallitalea guaymasensis genome.</title>
        <authorList>
            <person name="Postec A."/>
        </authorList>
    </citation>
    <scope>NUCLEOTIDE SEQUENCE [LARGE SCALE GENOMIC DNA]</scope>
    <source>
        <strain evidence="2 3">Ra1766G1</strain>
    </source>
</reference>
<dbReference type="EMBL" id="CP058561">
    <property type="protein sequence ID" value="QUH28705.1"/>
    <property type="molecule type" value="Genomic_DNA"/>
</dbReference>
<name>A0A8J8SBS3_9FIRM</name>
<proteinExistence type="predicted"/>
<dbReference type="Pfam" id="PF04734">
    <property type="entry name" value="Ceramidase_alk"/>
    <property type="match status" value="1"/>
</dbReference>
<dbReference type="RefSeq" id="WP_212692916.1">
    <property type="nucleotide sequence ID" value="NZ_CP058561.1"/>
</dbReference>
<dbReference type="Proteomes" id="UP000677305">
    <property type="component" value="Chromosome"/>
</dbReference>
<evidence type="ECO:0000313" key="3">
    <source>
        <dbReference type="Proteomes" id="UP000677305"/>
    </source>
</evidence>
<organism evidence="2 3">
    <name type="scientific">Vallitalea guaymasensis</name>
    <dbReference type="NCBI Taxonomy" id="1185412"/>
    <lineage>
        <taxon>Bacteria</taxon>
        <taxon>Bacillati</taxon>
        <taxon>Bacillota</taxon>
        <taxon>Clostridia</taxon>
        <taxon>Lachnospirales</taxon>
        <taxon>Vallitaleaceae</taxon>
        <taxon>Vallitalea</taxon>
    </lineage>
</organism>
<evidence type="ECO:0000313" key="2">
    <source>
        <dbReference type="EMBL" id="QUH28705.1"/>
    </source>
</evidence>